<evidence type="ECO:0000259" key="14">
    <source>
        <dbReference type="PROSITE" id="PS50835"/>
    </source>
</evidence>
<keyword evidence="16" id="KW-1185">Reference proteome</keyword>
<dbReference type="SMART" id="SM00408">
    <property type="entry name" value="IGc2"/>
    <property type="match status" value="2"/>
</dbReference>
<dbReference type="InterPro" id="IPR013098">
    <property type="entry name" value="Ig_I-set"/>
</dbReference>
<feature type="compositionally biased region" description="Polar residues" evidence="11">
    <location>
        <begin position="435"/>
        <end position="452"/>
    </location>
</feature>
<evidence type="ECO:0000256" key="11">
    <source>
        <dbReference type="SAM" id="MobiDB-lite"/>
    </source>
</evidence>
<evidence type="ECO:0000256" key="7">
    <source>
        <dbReference type="ARBA" id="ARBA00022989"/>
    </source>
</evidence>
<evidence type="ECO:0000256" key="13">
    <source>
        <dbReference type="SAM" id="SignalP"/>
    </source>
</evidence>
<evidence type="ECO:0000256" key="1">
    <source>
        <dbReference type="ARBA" id="ARBA00004167"/>
    </source>
</evidence>
<keyword evidence="9" id="KW-1015">Disulfide bond</keyword>
<name>A0A3Q2W4X9_HAPBU</name>
<evidence type="ECO:0000256" key="3">
    <source>
        <dbReference type="ARBA" id="ARBA00022692"/>
    </source>
</evidence>
<keyword evidence="10" id="KW-0325">Glycoprotein</keyword>
<comment type="subcellular location">
    <subcellularLocation>
        <location evidence="1">Membrane</location>
        <topology evidence="1">Single-pass membrane protein</topology>
    </subcellularLocation>
</comment>
<dbReference type="GO" id="GO:0016020">
    <property type="term" value="C:membrane"/>
    <property type="evidence" value="ECO:0007669"/>
    <property type="project" value="UniProtKB-SubCell"/>
</dbReference>
<reference evidence="15" key="1">
    <citation type="submission" date="2025-08" db="UniProtKB">
        <authorList>
            <consortium name="Ensembl"/>
        </authorList>
    </citation>
    <scope>IDENTIFICATION</scope>
</reference>
<dbReference type="SMART" id="SM00409">
    <property type="entry name" value="IG"/>
    <property type="match status" value="2"/>
</dbReference>
<dbReference type="Proteomes" id="UP000264840">
    <property type="component" value="Unplaced"/>
</dbReference>
<feature type="domain" description="Ig-like" evidence="14">
    <location>
        <begin position="155"/>
        <end position="246"/>
    </location>
</feature>
<dbReference type="PANTHER" id="PTHR23277:SF106">
    <property type="entry name" value="NECTIN-1 ISOFORM X1-RELATED"/>
    <property type="match status" value="1"/>
</dbReference>
<dbReference type="GO" id="GO:0005912">
    <property type="term" value="C:adherens junction"/>
    <property type="evidence" value="ECO:0007669"/>
    <property type="project" value="TreeGrafter"/>
</dbReference>
<organism evidence="15 16">
    <name type="scientific">Haplochromis burtoni</name>
    <name type="common">Burton's mouthbrooder</name>
    <name type="synonym">Chromis burtoni</name>
    <dbReference type="NCBI Taxonomy" id="8153"/>
    <lineage>
        <taxon>Eukaryota</taxon>
        <taxon>Metazoa</taxon>
        <taxon>Chordata</taxon>
        <taxon>Craniata</taxon>
        <taxon>Vertebrata</taxon>
        <taxon>Euteleostomi</taxon>
        <taxon>Actinopterygii</taxon>
        <taxon>Neopterygii</taxon>
        <taxon>Teleostei</taxon>
        <taxon>Neoteleostei</taxon>
        <taxon>Acanthomorphata</taxon>
        <taxon>Ovalentaria</taxon>
        <taxon>Cichlomorphae</taxon>
        <taxon>Cichliformes</taxon>
        <taxon>Cichlidae</taxon>
        <taxon>African cichlids</taxon>
        <taxon>Pseudocrenilabrinae</taxon>
        <taxon>Haplochromini</taxon>
        <taxon>Haplochromis</taxon>
    </lineage>
</organism>
<dbReference type="InterPro" id="IPR013106">
    <property type="entry name" value="Ig_V-set"/>
</dbReference>
<protein>
    <submittedName>
        <fullName evidence="15">Nectin-3-like</fullName>
    </submittedName>
</protein>
<keyword evidence="8 12" id="KW-0472">Membrane</keyword>
<dbReference type="PANTHER" id="PTHR23277">
    <property type="entry name" value="NECTIN-RELATED"/>
    <property type="match status" value="1"/>
</dbReference>
<dbReference type="InterPro" id="IPR036179">
    <property type="entry name" value="Ig-like_dom_sf"/>
</dbReference>
<dbReference type="Pfam" id="PF08205">
    <property type="entry name" value="C2-set_2"/>
    <property type="match status" value="1"/>
</dbReference>
<feature type="transmembrane region" description="Helical" evidence="12">
    <location>
        <begin position="342"/>
        <end position="364"/>
    </location>
</feature>
<dbReference type="InterPro" id="IPR007110">
    <property type="entry name" value="Ig-like_dom"/>
</dbReference>
<feature type="domain" description="Ig-like" evidence="14">
    <location>
        <begin position="248"/>
        <end position="334"/>
    </location>
</feature>
<keyword evidence="4 13" id="KW-0732">Signal</keyword>
<dbReference type="STRING" id="8153.ENSHBUP00000019630"/>
<evidence type="ECO:0000256" key="6">
    <source>
        <dbReference type="ARBA" id="ARBA00022889"/>
    </source>
</evidence>
<dbReference type="InterPro" id="IPR013162">
    <property type="entry name" value="CD80_C2-set"/>
</dbReference>
<reference evidence="15" key="2">
    <citation type="submission" date="2025-09" db="UniProtKB">
        <authorList>
            <consortium name="Ensembl"/>
        </authorList>
    </citation>
    <scope>IDENTIFICATION</scope>
</reference>
<keyword evidence="3 12" id="KW-0812">Transmembrane</keyword>
<feature type="region of interest" description="Disordered" evidence="11">
    <location>
        <begin position="374"/>
        <end position="458"/>
    </location>
</feature>
<dbReference type="Gene3D" id="2.60.40.10">
    <property type="entry name" value="Immunoglobulins"/>
    <property type="match status" value="3"/>
</dbReference>
<dbReference type="InterPro" id="IPR003599">
    <property type="entry name" value="Ig_sub"/>
</dbReference>
<dbReference type="GeneID" id="102314266"/>
<dbReference type="RefSeq" id="XP_005951702.1">
    <property type="nucleotide sequence ID" value="XM_005951640.2"/>
</dbReference>
<dbReference type="Pfam" id="PF07679">
    <property type="entry name" value="I-set"/>
    <property type="match status" value="1"/>
</dbReference>
<dbReference type="SMART" id="SM00406">
    <property type="entry name" value="IGv"/>
    <property type="match status" value="1"/>
</dbReference>
<feature type="compositionally biased region" description="Basic and acidic residues" evidence="11">
    <location>
        <begin position="410"/>
        <end position="433"/>
    </location>
</feature>
<dbReference type="PROSITE" id="PS50835">
    <property type="entry name" value="IG_LIKE"/>
    <property type="match status" value="3"/>
</dbReference>
<sequence>MDDISPFCGNYRHSLSSRCHSMLRRLLFLMVALLHTDVIALQVIGGNVKVVQGGTAILLCHVTGTNDDLTQITWQRRTREKPHNDNFLTILPREGVQFVNGGDDRFKYIGNFNDNNGTLQLSNVALKDEGRYTCIFTLFPSGNQKTEIPLNLLVPPFTNVKDNLPTLGTEEVLFATCTAAGSKPPAEVRWLTGALGDKMRTTTNSTQYDNGTTTTVSSLFGVPTREINDHQVQCVISGDSLSKEETLPFTIQVSFAPTEVKIRVISEDSFECLTEANPNAKFAWSRSGQSLLQSAVKVDGAKLQLLSRTSDLNGLYQCEASNAYGRKHSQLYVHVASGACSVAWALFGVLVFLNVTGAAAWCFYKHGFLIRRPENTPDNDNTPESEHVPLRPSSAVDDPGPHDVPPSSRSAHDDDGLSKRTDDDHGQEDDRRHGSLSTSSAGGDQGPHNVSPSPRRAV</sequence>
<evidence type="ECO:0000256" key="4">
    <source>
        <dbReference type="ARBA" id="ARBA00022729"/>
    </source>
</evidence>
<dbReference type="SUPFAM" id="SSF48726">
    <property type="entry name" value="Immunoglobulin"/>
    <property type="match status" value="3"/>
</dbReference>
<dbReference type="GO" id="GO:0007156">
    <property type="term" value="P:homophilic cell adhesion via plasma membrane adhesion molecules"/>
    <property type="evidence" value="ECO:0007669"/>
    <property type="project" value="TreeGrafter"/>
</dbReference>
<proteinExistence type="inferred from homology"/>
<feature type="signal peptide" evidence="13">
    <location>
        <begin position="1"/>
        <end position="40"/>
    </location>
</feature>
<feature type="domain" description="Ig-like" evidence="14">
    <location>
        <begin position="36"/>
        <end position="151"/>
    </location>
</feature>
<evidence type="ECO:0000256" key="5">
    <source>
        <dbReference type="ARBA" id="ARBA00022737"/>
    </source>
</evidence>
<evidence type="ECO:0000256" key="10">
    <source>
        <dbReference type="ARBA" id="ARBA00023180"/>
    </source>
</evidence>
<dbReference type="Pfam" id="PF07686">
    <property type="entry name" value="V-set"/>
    <property type="match status" value="1"/>
</dbReference>
<dbReference type="InterPro" id="IPR051427">
    <property type="entry name" value="Nectin/Nectin-like"/>
</dbReference>
<dbReference type="Ensembl" id="ENSHBUT00000029025.1">
    <property type="protein sequence ID" value="ENSHBUP00000019630.1"/>
    <property type="gene ID" value="ENSHBUG00000021826.1"/>
</dbReference>
<dbReference type="GO" id="GO:0007157">
    <property type="term" value="P:heterophilic cell-cell adhesion via plasma membrane cell adhesion molecules"/>
    <property type="evidence" value="ECO:0007669"/>
    <property type="project" value="TreeGrafter"/>
</dbReference>
<evidence type="ECO:0000313" key="16">
    <source>
        <dbReference type="Proteomes" id="UP000264840"/>
    </source>
</evidence>
<evidence type="ECO:0000256" key="9">
    <source>
        <dbReference type="ARBA" id="ARBA00023157"/>
    </source>
</evidence>
<evidence type="ECO:0000256" key="2">
    <source>
        <dbReference type="ARBA" id="ARBA00007810"/>
    </source>
</evidence>
<dbReference type="InterPro" id="IPR003598">
    <property type="entry name" value="Ig_sub2"/>
</dbReference>
<evidence type="ECO:0000256" key="12">
    <source>
        <dbReference type="SAM" id="Phobius"/>
    </source>
</evidence>
<comment type="similarity">
    <text evidence="2">Belongs to the nectin family.</text>
</comment>
<dbReference type="InterPro" id="IPR013783">
    <property type="entry name" value="Ig-like_fold"/>
</dbReference>
<feature type="chain" id="PRO_5018785699" evidence="13">
    <location>
        <begin position="41"/>
        <end position="458"/>
    </location>
</feature>
<evidence type="ECO:0000313" key="15">
    <source>
        <dbReference type="Ensembl" id="ENSHBUP00000019630.1"/>
    </source>
</evidence>
<keyword evidence="6" id="KW-0130">Cell adhesion</keyword>
<evidence type="ECO:0000256" key="8">
    <source>
        <dbReference type="ARBA" id="ARBA00023136"/>
    </source>
</evidence>
<keyword evidence="5" id="KW-0677">Repeat</keyword>
<dbReference type="OMA" id="PNTFECE"/>
<dbReference type="GeneTree" id="ENSGT00940000164822"/>
<keyword evidence="7 12" id="KW-1133">Transmembrane helix</keyword>
<dbReference type="AlphaFoldDB" id="A0A3Q2W4X9"/>
<accession>A0A3Q2W4X9</accession>